<dbReference type="Gene3D" id="1.10.10.60">
    <property type="entry name" value="Homeodomain-like"/>
    <property type="match status" value="1"/>
</dbReference>
<dbReference type="RefSeq" id="WP_165698760.1">
    <property type="nucleotide sequence ID" value="NZ_CP036289.1"/>
</dbReference>
<dbReference type="InterPro" id="IPR018060">
    <property type="entry name" value="HTH_AraC"/>
</dbReference>
<evidence type="ECO:0000259" key="4">
    <source>
        <dbReference type="PROSITE" id="PS01124"/>
    </source>
</evidence>
<proteinExistence type="predicted"/>
<organism evidence="5 6">
    <name type="scientific">Bremerella volcania</name>
    <dbReference type="NCBI Taxonomy" id="2527984"/>
    <lineage>
        <taxon>Bacteria</taxon>
        <taxon>Pseudomonadati</taxon>
        <taxon>Planctomycetota</taxon>
        <taxon>Planctomycetia</taxon>
        <taxon>Pirellulales</taxon>
        <taxon>Pirellulaceae</taxon>
        <taxon>Bremerella</taxon>
    </lineage>
</organism>
<dbReference type="PRINTS" id="PR00032">
    <property type="entry name" value="HTHARAC"/>
</dbReference>
<reference evidence="6" key="1">
    <citation type="submission" date="2019-02" db="EMBL/GenBank/DDBJ databases">
        <title>Deep-cultivation of Planctomycetes and their phenomic and genomic characterization uncovers novel biology.</title>
        <authorList>
            <person name="Wiegand S."/>
            <person name="Jogler M."/>
            <person name="Boedeker C."/>
            <person name="Pinto D."/>
            <person name="Vollmers J."/>
            <person name="Rivas-Marin E."/>
            <person name="Kohn T."/>
            <person name="Peeters S.H."/>
            <person name="Heuer A."/>
            <person name="Rast P."/>
            <person name="Oberbeckmann S."/>
            <person name="Bunk B."/>
            <person name="Jeske O."/>
            <person name="Meyerdierks A."/>
            <person name="Storesund J.E."/>
            <person name="Kallscheuer N."/>
            <person name="Luecker S."/>
            <person name="Lage O.M."/>
            <person name="Pohl T."/>
            <person name="Merkel B.J."/>
            <person name="Hornburger P."/>
            <person name="Mueller R.-W."/>
            <person name="Bruemmer F."/>
            <person name="Labrenz M."/>
            <person name="Spormann A.M."/>
            <person name="Op den Camp H."/>
            <person name="Overmann J."/>
            <person name="Amann R."/>
            <person name="Jetten M.S.M."/>
            <person name="Mascher T."/>
            <person name="Medema M.H."/>
            <person name="Devos D.P."/>
            <person name="Kaster A.-K."/>
            <person name="Ovreas L."/>
            <person name="Rohde M."/>
            <person name="Galperin M.Y."/>
            <person name="Jogler C."/>
        </authorList>
    </citation>
    <scope>NUCLEOTIDE SEQUENCE [LARGE SCALE GENOMIC DNA]</scope>
    <source>
        <strain evidence="6">Pan97</strain>
    </source>
</reference>
<sequence>MPHQIALAVIPCSDNQSRMLRGILKYAAETSRLQVIKNAAVPYISWNYLKDCRPDGVVAYAESRQQIAILQSLQVPAVNLNLLMPPTDGVAVVHSDNFEIGWRLADHLIEVGLRNFAFAGHFAWYHNQLRREGFLSRLSQSDFDATSIDIAFDVNKSNLQDGLPFRQIDQENLRRQLVNLPQPCGVATCHDEFSHEVVECAKREGIAVPFGMSVVGVNDCRLICDTTLPPLSSITQNAERIGFLAAELLDQMIHGKQVPSEPLLVSPGPIVKRRSSEFLAFDDAEVAKAIEFIRMRCGYPITVTDIVERSGLCRKTLEHRFESVVGHSIAKEIRLTRMRHSQHLLASTSLSIVDIAVRSGFESTSGFVRAFREYTGKTPTQYRSA</sequence>
<dbReference type="Pfam" id="PF12833">
    <property type="entry name" value="HTH_18"/>
    <property type="match status" value="1"/>
</dbReference>
<dbReference type="SUPFAM" id="SSF53822">
    <property type="entry name" value="Periplasmic binding protein-like I"/>
    <property type="match status" value="1"/>
</dbReference>
<dbReference type="KEGG" id="bvo:Pan97_29180"/>
<dbReference type="GO" id="GO:0003700">
    <property type="term" value="F:DNA-binding transcription factor activity"/>
    <property type="evidence" value="ECO:0007669"/>
    <property type="project" value="InterPro"/>
</dbReference>
<keyword evidence="2" id="KW-0238">DNA-binding</keyword>
<dbReference type="InterPro" id="IPR046335">
    <property type="entry name" value="LacI/GalR-like_sensor"/>
</dbReference>
<dbReference type="GO" id="GO:0000976">
    <property type="term" value="F:transcription cis-regulatory region binding"/>
    <property type="evidence" value="ECO:0007669"/>
    <property type="project" value="TreeGrafter"/>
</dbReference>
<gene>
    <name evidence="5" type="primary">xylR_5</name>
    <name evidence="5" type="ORF">Pan97_29180</name>
</gene>
<keyword evidence="3" id="KW-0804">Transcription</keyword>
<keyword evidence="6" id="KW-1185">Reference proteome</keyword>
<dbReference type="PROSITE" id="PS00041">
    <property type="entry name" value="HTH_ARAC_FAMILY_1"/>
    <property type="match status" value="1"/>
</dbReference>
<evidence type="ECO:0000313" key="6">
    <source>
        <dbReference type="Proteomes" id="UP000318626"/>
    </source>
</evidence>
<dbReference type="Pfam" id="PF13377">
    <property type="entry name" value="Peripla_BP_3"/>
    <property type="match status" value="1"/>
</dbReference>
<dbReference type="InterPro" id="IPR009057">
    <property type="entry name" value="Homeodomain-like_sf"/>
</dbReference>
<dbReference type="AlphaFoldDB" id="A0A518C9H2"/>
<dbReference type="PROSITE" id="PS01124">
    <property type="entry name" value="HTH_ARAC_FAMILY_2"/>
    <property type="match status" value="1"/>
</dbReference>
<dbReference type="SUPFAM" id="SSF46689">
    <property type="entry name" value="Homeodomain-like"/>
    <property type="match status" value="1"/>
</dbReference>
<name>A0A518C9H2_9BACT</name>
<evidence type="ECO:0000256" key="3">
    <source>
        <dbReference type="ARBA" id="ARBA00023163"/>
    </source>
</evidence>
<accession>A0A518C9H2</accession>
<dbReference type="PANTHER" id="PTHR30146:SF24">
    <property type="entry name" value="XYLOSE OPERON REGULATORY PROTEIN"/>
    <property type="match status" value="1"/>
</dbReference>
<dbReference type="PANTHER" id="PTHR30146">
    <property type="entry name" value="LACI-RELATED TRANSCRIPTIONAL REPRESSOR"/>
    <property type="match status" value="1"/>
</dbReference>
<dbReference type="EMBL" id="CP036289">
    <property type="protein sequence ID" value="QDU75876.1"/>
    <property type="molecule type" value="Genomic_DNA"/>
</dbReference>
<keyword evidence="1" id="KW-0805">Transcription regulation</keyword>
<dbReference type="InterPro" id="IPR028082">
    <property type="entry name" value="Peripla_BP_I"/>
</dbReference>
<dbReference type="Proteomes" id="UP000318626">
    <property type="component" value="Chromosome"/>
</dbReference>
<feature type="domain" description="HTH araC/xylS-type" evidence="4">
    <location>
        <begin position="287"/>
        <end position="385"/>
    </location>
</feature>
<dbReference type="SMART" id="SM00342">
    <property type="entry name" value="HTH_ARAC"/>
    <property type="match status" value="1"/>
</dbReference>
<evidence type="ECO:0000313" key="5">
    <source>
        <dbReference type="EMBL" id="QDU75876.1"/>
    </source>
</evidence>
<evidence type="ECO:0000256" key="2">
    <source>
        <dbReference type="ARBA" id="ARBA00023125"/>
    </source>
</evidence>
<evidence type="ECO:0000256" key="1">
    <source>
        <dbReference type="ARBA" id="ARBA00023015"/>
    </source>
</evidence>
<protein>
    <submittedName>
        <fullName evidence="5">Xylose operon regulatory protein</fullName>
    </submittedName>
</protein>
<dbReference type="Gene3D" id="3.40.50.2300">
    <property type="match status" value="2"/>
</dbReference>
<dbReference type="InterPro" id="IPR018062">
    <property type="entry name" value="HTH_AraC-typ_CS"/>
</dbReference>
<dbReference type="InterPro" id="IPR020449">
    <property type="entry name" value="Tscrpt_reg_AraC-type_HTH"/>
</dbReference>